<dbReference type="Proteomes" id="UP000194266">
    <property type="component" value="Unassembled WGS sequence"/>
</dbReference>
<evidence type="ECO:0000313" key="2">
    <source>
        <dbReference type="Proteomes" id="UP000194266"/>
    </source>
</evidence>
<reference evidence="1 2" key="1">
    <citation type="submission" date="2016-12" db="EMBL/GenBank/DDBJ databases">
        <title>Genome Mining:The Detection of Biosynthetic Gene Clusters to Aid in the Expression of Curamycin A produced by Streptomyces sp. strain CZA14.</title>
        <authorList>
            <person name="Durrell K.A."/>
            <person name="Kirby B.M."/>
            <person name="Khan W."/>
            <person name="Mthethwa T."/>
            <person name="Le Roes-Hill M."/>
        </authorList>
    </citation>
    <scope>NUCLEOTIDE SEQUENCE [LARGE SCALE GENOMIC DNA]</scope>
    <source>
        <strain evidence="1 2">CZA14</strain>
    </source>
</reference>
<organism evidence="1 2">
    <name type="scientific">Streptomyces pharetrae CZA14</name>
    <dbReference type="NCBI Taxonomy" id="1144883"/>
    <lineage>
        <taxon>Bacteria</taxon>
        <taxon>Bacillati</taxon>
        <taxon>Actinomycetota</taxon>
        <taxon>Actinomycetes</taxon>
        <taxon>Kitasatosporales</taxon>
        <taxon>Streptomycetaceae</taxon>
        <taxon>Streptomyces</taxon>
    </lineage>
</organism>
<comment type="caution">
    <text evidence="1">The sequence shown here is derived from an EMBL/GenBank/DDBJ whole genome shotgun (WGS) entry which is preliminary data.</text>
</comment>
<dbReference type="RefSeq" id="WP_086172449.1">
    <property type="nucleotide sequence ID" value="NZ_MRYD01000244.1"/>
</dbReference>
<protein>
    <submittedName>
        <fullName evidence="1">Uncharacterized protein</fullName>
    </submittedName>
</protein>
<proteinExistence type="predicted"/>
<accession>A0ABX3YCB5</accession>
<sequence>MPTFEALQDRRGRRRRRGRAGFLTRLLRAEFDESPLGDLSLWGRGSAVFLTVSEYQRRLEQGLDPWRASLIRTPDLYGR</sequence>
<evidence type="ECO:0000313" key="1">
    <source>
        <dbReference type="EMBL" id="OSZ56893.1"/>
    </source>
</evidence>
<name>A0ABX3YCB5_9ACTN</name>
<dbReference type="EMBL" id="MRYD01000244">
    <property type="protein sequence ID" value="OSZ56893.1"/>
    <property type="molecule type" value="Genomic_DNA"/>
</dbReference>
<keyword evidence="2" id="KW-1185">Reference proteome</keyword>
<gene>
    <name evidence="1" type="ORF">OQI_30425</name>
</gene>